<protein>
    <submittedName>
        <fullName evidence="4">Uncharacterized protein</fullName>
    </submittedName>
</protein>
<evidence type="ECO:0000313" key="4">
    <source>
        <dbReference type="RefSeq" id="XP_017037486.1"/>
    </source>
</evidence>
<dbReference type="OrthoDB" id="6424487at2759"/>
<feature type="coiled-coil region" evidence="1">
    <location>
        <begin position="841"/>
        <end position="882"/>
    </location>
</feature>
<evidence type="ECO:0000256" key="1">
    <source>
        <dbReference type="SAM" id="Coils"/>
    </source>
</evidence>
<feature type="compositionally biased region" description="Polar residues" evidence="2">
    <location>
        <begin position="1270"/>
        <end position="1280"/>
    </location>
</feature>
<feature type="compositionally biased region" description="Basic and acidic residues" evidence="2">
    <location>
        <begin position="1508"/>
        <end position="1517"/>
    </location>
</feature>
<feature type="region of interest" description="Disordered" evidence="2">
    <location>
        <begin position="338"/>
        <end position="407"/>
    </location>
</feature>
<dbReference type="SUPFAM" id="SSF57997">
    <property type="entry name" value="Tropomyosin"/>
    <property type="match status" value="1"/>
</dbReference>
<feature type="compositionally biased region" description="Polar residues" evidence="2">
    <location>
        <begin position="1364"/>
        <end position="1375"/>
    </location>
</feature>
<feature type="region of interest" description="Disordered" evidence="2">
    <location>
        <begin position="428"/>
        <end position="454"/>
    </location>
</feature>
<accession>A0A6P4J7I0</accession>
<keyword evidence="1" id="KW-0175">Coiled coil</keyword>
<name>A0A6P4J7I0_DROKI</name>
<feature type="region of interest" description="Disordered" evidence="2">
    <location>
        <begin position="1312"/>
        <end position="1387"/>
    </location>
</feature>
<feature type="region of interest" description="Disordered" evidence="2">
    <location>
        <begin position="1444"/>
        <end position="1544"/>
    </location>
</feature>
<proteinExistence type="predicted"/>
<organism evidence="3 4">
    <name type="scientific">Drosophila kikkawai</name>
    <name type="common">Fruit fly</name>
    <dbReference type="NCBI Taxonomy" id="30033"/>
    <lineage>
        <taxon>Eukaryota</taxon>
        <taxon>Metazoa</taxon>
        <taxon>Ecdysozoa</taxon>
        <taxon>Arthropoda</taxon>
        <taxon>Hexapoda</taxon>
        <taxon>Insecta</taxon>
        <taxon>Pterygota</taxon>
        <taxon>Neoptera</taxon>
        <taxon>Endopterygota</taxon>
        <taxon>Diptera</taxon>
        <taxon>Brachycera</taxon>
        <taxon>Muscomorpha</taxon>
        <taxon>Ephydroidea</taxon>
        <taxon>Drosophilidae</taxon>
        <taxon>Drosophila</taxon>
        <taxon>Sophophora</taxon>
    </lineage>
</organism>
<feature type="compositionally biased region" description="Polar residues" evidence="2">
    <location>
        <begin position="358"/>
        <end position="367"/>
    </location>
</feature>
<evidence type="ECO:0000313" key="3">
    <source>
        <dbReference type="Proteomes" id="UP001652661"/>
    </source>
</evidence>
<feature type="coiled-coil region" evidence="1">
    <location>
        <begin position="949"/>
        <end position="976"/>
    </location>
</feature>
<feature type="region of interest" description="Disordered" evidence="2">
    <location>
        <begin position="466"/>
        <end position="505"/>
    </location>
</feature>
<dbReference type="RefSeq" id="XP_017037486.1">
    <property type="nucleotide sequence ID" value="XM_017181997.3"/>
</dbReference>
<feature type="coiled-coil region" evidence="1">
    <location>
        <begin position="1010"/>
        <end position="1044"/>
    </location>
</feature>
<feature type="compositionally biased region" description="Basic and acidic residues" evidence="2">
    <location>
        <begin position="32"/>
        <end position="56"/>
    </location>
</feature>
<feature type="compositionally biased region" description="Polar residues" evidence="2">
    <location>
        <begin position="1346"/>
        <end position="1357"/>
    </location>
</feature>
<feature type="coiled-coil region" evidence="1">
    <location>
        <begin position="506"/>
        <end position="599"/>
    </location>
</feature>
<feature type="coiled-coil region" evidence="1">
    <location>
        <begin position="306"/>
        <end position="333"/>
    </location>
</feature>
<evidence type="ECO:0000256" key="2">
    <source>
        <dbReference type="SAM" id="MobiDB-lite"/>
    </source>
</evidence>
<feature type="region of interest" description="Disordered" evidence="2">
    <location>
        <begin position="651"/>
        <end position="672"/>
    </location>
</feature>
<feature type="compositionally biased region" description="Low complexity" evidence="2">
    <location>
        <begin position="1462"/>
        <end position="1475"/>
    </location>
</feature>
<feature type="compositionally biased region" description="Polar residues" evidence="2">
    <location>
        <begin position="1447"/>
        <end position="1461"/>
    </location>
</feature>
<feature type="compositionally biased region" description="Basic and acidic residues" evidence="2">
    <location>
        <begin position="1283"/>
        <end position="1294"/>
    </location>
</feature>
<feature type="compositionally biased region" description="Polar residues" evidence="2">
    <location>
        <begin position="1522"/>
        <end position="1532"/>
    </location>
</feature>
<feature type="compositionally biased region" description="Polar residues" evidence="2">
    <location>
        <begin position="1"/>
        <end position="12"/>
    </location>
</feature>
<feature type="region of interest" description="Disordered" evidence="2">
    <location>
        <begin position="1265"/>
        <end position="1297"/>
    </location>
</feature>
<dbReference type="Proteomes" id="UP001652661">
    <property type="component" value="Chromosome 3R"/>
</dbReference>
<feature type="coiled-coil region" evidence="1">
    <location>
        <begin position="1133"/>
        <end position="1181"/>
    </location>
</feature>
<keyword evidence="3" id="KW-1185">Reference proteome</keyword>
<feature type="coiled-coil region" evidence="1">
    <location>
        <begin position="736"/>
        <end position="815"/>
    </location>
</feature>
<feature type="compositionally biased region" description="Basic and acidic residues" evidence="2">
    <location>
        <begin position="383"/>
        <end position="397"/>
    </location>
</feature>
<feature type="compositionally biased region" description="Low complexity" evidence="2">
    <location>
        <begin position="435"/>
        <end position="450"/>
    </location>
</feature>
<feature type="coiled-coil region" evidence="1">
    <location>
        <begin position="159"/>
        <end position="189"/>
    </location>
</feature>
<gene>
    <name evidence="4" type="primary">Pif1A</name>
</gene>
<sequence>MAENQTKTTSGKGCNESRSSHVLAPHNGTVARRADPGSRPKDSFQAERASSKHDIEDWQTMAKNKLKRKKKLSTSLTSVGDTVNQEKRTRIEGIQLQCRGKLRPKDTQSFEAAKAATPAAGLAKPAAKVDKEQRERERPVIIGGVTTTNVIAAPPQRIKRKLQENLDTIQKLNALTEQLRLEVNELKSSLITERGAVRALRAQNDADSRRWKSEVKKLQHTLDIAKKSNGVKKPIESGPESAGTLVTADGLINYEIQRLTNEIAVLKEANRPKEEKTQIMGQADRLKAADMRQLKNAYENRLTHIQKSAKIEITRLLEEIKTKERNIGQLKKDLLALQSPKKQQRQQNEAKVPAATTKPKTNINETSQKPKKKPTTNPAKPTGETKAENEPDTDIKDIQNPIRQAQVTPEITQLKNIELINNSKNAHKSALEMRTTTATTTTSVKSSQSSGLDDEMRATTWMTTLHSSHPALKTKDHNSDTDSALSSAPPSISPQPPSSGSDSGVIWQTLQDMDKLQKEAEMYQKENERLHKEVQLMKQELETAEQAALSSGRKQTQIGELVQRIKELEDQRSSIEDETSELREQNELLEFRILELEDDSDKMESTCEGHCQRLQDLLEQSSAQDLEDRDKRCLQQLLQCVQQLDLDAMMPGDQNTHARRPSNQTQSHSHNSHNRIVATVQPYSNCATPSSPPTPSKRHCNQVSSWQSSSLSESGVFVECDLAPLTPTHSQGHPHLQFYQDRLEQLEGKLLIYESSGDTQARHLAQRLQKELQLEKDLKELLDRVQQLTDQNAQLEEAKCEFEEAENDARLHLQRNEVELEILRQRNVELEFGKEALGAKYKDCRAEVIILREDLAAAETQLEHLQSERKQARKELQDLRHSLPLLLIFRLLSLAKMGNEMSTPRRSPRLTSGYNAQAAEELRVGDKLHTTDFGLSQTGFHDAGDGREVSYLKEEIKSLRCQLKELNARHYEAMETADSHWVDLEQQYKEREEACQSKEASLKQKISQLQDCLREDSRAAAEKIQQLEEAEQGLKSCLVRLTKEHRDLLTENSTLKCSMESMIIKMEIEAEHKMPLTEALEVERRRNQTLIDDLSFAKKVQQNTEDQLRQETDALRTQIFDIKKEYMHIEVTNSELKEEVGTLENKIRQMETQMKDSEERARCLEDELRTKDEQCQILERKLGVIPENYSLADELYDSPAKRAKKDEVPDLQTASQGLGIALLDIERRERELPTHKDFLAVACSVKQLADTLLSQSPSEVSLIARKSGKSAGSESKTSWISVHDGEVQVSKEPDVSEEPICENHVSLETEVCQIKPGSEVSEANRESEGFKTIPDSEDFKTIPGTEVSQNNPESEGSQPCPDSEVSQKNPDSEVSQLKPESEVTQAIPECHKSDTILSLMANSQSIVQRLSSRPRRFALARFRQSLGSSNSRMNLHVLGTTKHSKNVSRAMTENESLQTNPASEASQAQESQAGEVVRHSSSYRNLGLRPYSGGVEGSSSRTILQDPDTAKQSDDNRVTICEVSSSLQNMDNGNDGEPTPMKKKKAKELCTNEEQVSLPRRRTMFRRFIFRRIYRARLRLASARRCSAFPLEMSSSCNSFHSVASAHTVHTARSEVSLHSQYADVFNMEWERVSTVSFVQTDEVRTLEVGIQMSPGCCEQEAQARVETTDSGSQIEVSVEQRLLLMPLRTRCFVNLVQNAVDTGFEPAAFRARLIQLWEGDEDFRENIERMQDMWTGREPAGWVESYEGFVAVLGCVRSLKLAVHPASSALLEEIEQRINARLVQYYNQKIDSELCCTVYYPVERQTSVFFNVSK</sequence>
<reference evidence="4" key="1">
    <citation type="submission" date="2025-08" db="UniProtKB">
        <authorList>
            <consortium name="RefSeq"/>
        </authorList>
    </citation>
    <scope>IDENTIFICATION</scope>
    <source>
        <strain evidence="4">14028-0561.14</strain>
        <tissue evidence="4">Whole fly</tissue>
    </source>
</reference>
<feature type="region of interest" description="Disordered" evidence="2">
    <location>
        <begin position="1"/>
        <end position="58"/>
    </location>
</feature>